<dbReference type="InterPro" id="IPR028082">
    <property type="entry name" value="Peripla_BP_I"/>
</dbReference>
<keyword evidence="4" id="KW-0804">Transcription</keyword>
<reference evidence="6 7" key="1">
    <citation type="submission" date="2016-07" db="EMBL/GenBank/DDBJ databases">
        <title>Genome and transcriptome analysis of iron-reducing fermentative bacteria Anoxybacter fermentans.</title>
        <authorList>
            <person name="Zeng X."/>
            <person name="Shao Z."/>
        </authorList>
    </citation>
    <scope>NUCLEOTIDE SEQUENCE [LARGE SCALE GENOMIC DNA]</scope>
    <source>
        <strain evidence="6 7">DY22613</strain>
    </source>
</reference>
<evidence type="ECO:0000256" key="4">
    <source>
        <dbReference type="ARBA" id="ARBA00023163"/>
    </source>
</evidence>
<feature type="domain" description="HTH lacI-type" evidence="5">
    <location>
        <begin position="3"/>
        <end position="57"/>
    </location>
</feature>
<dbReference type="RefSeq" id="WP_127017953.1">
    <property type="nucleotide sequence ID" value="NZ_CP016379.1"/>
</dbReference>
<dbReference type="OrthoDB" id="308642at2"/>
<dbReference type="PROSITE" id="PS00356">
    <property type="entry name" value="HTH_LACI_1"/>
    <property type="match status" value="1"/>
</dbReference>
<dbReference type="GO" id="GO:0001216">
    <property type="term" value="F:DNA-binding transcription activator activity"/>
    <property type="evidence" value="ECO:0007669"/>
    <property type="project" value="InterPro"/>
</dbReference>
<keyword evidence="7" id="KW-1185">Reference proteome</keyword>
<dbReference type="InterPro" id="IPR000394">
    <property type="entry name" value="RNA_pol_sigma_54"/>
</dbReference>
<keyword evidence="1" id="KW-0678">Repressor</keyword>
<evidence type="ECO:0000256" key="2">
    <source>
        <dbReference type="ARBA" id="ARBA00023015"/>
    </source>
</evidence>
<dbReference type="KEGG" id="aft:BBF96_15140"/>
<accession>A0A3S9T205</accession>
<organism evidence="6 7">
    <name type="scientific">Anoxybacter fermentans</name>
    <dbReference type="NCBI Taxonomy" id="1323375"/>
    <lineage>
        <taxon>Bacteria</taxon>
        <taxon>Bacillati</taxon>
        <taxon>Bacillota</taxon>
        <taxon>Clostridia</taxon>
        <taxon>Halanaerobiales</taxon>
        <taxon>Anoxybacter</taxon>
    </lineage>
</organism>
<keyword evidence="2" id="KW-0805">Transcription regulation</keyword>
<dbReference type="GO" id="GO:0000976">
    <property type="term" value="F:transcription cis-regulatory region binding"/>
    <property type="evidence" value="ECO:0007669"/>
    <property type="project" value="TreeGrafter"/>
</dbReference>
<dbReference type="SMART" id="SM00354">
    <property type="entry name" value="HTH_LACI"/>
    <property type="match status" value="1"/>
</dbReference>
<protein>
    <submittedName>
        <fullName evidence="6">LacI family transcriptional regulator</fullName>
    </submittedName>
</protein>
<evidence type="ECO:0000256" key="1">
    <source>
        <dbReference type="ARBA" id="ARBA00022491"/>
    </source>
</evidence>
<dbReference type="PANTHER" id="PTHR30146:SF148">
    <property type="entry name" value="HTH-TYPE TRANSCRIPTIONAL REPRESSOR PURR-RELATED"/>
    <property type="match status" value="1"/>
</dbReference>
<evidence type="ECO:0000313" key="6">
    <source>
        <dbReference type="EMBL" id="AZR74591.1"/>
    </source>
</evidence>
<dbReference type="SUPFAM" id="SSF53822">
    <property type="entry name" value="Periplasmic binding protein-like I"/>
    <property type="match status" value="1"/>
</dbReference>
<dbReference type="InterPro" id="IPR001761">
    <property type="entry name" value="Peripla_BP/Lac1_sug-bd_dom"/>
</dbReference>
<dbReference type="AlphaFoldDB" id="A0A3S9T205"/>
<dbReference type="Gene3D" id="3.40.50.2300">
    <property type="match status" value="2"/>
</dbReference>
<dbReference type="CDD" id="cd01392">
    <property type="entry name" value="HTH_LacI"/>
    <property type="match status" value="1"/>
</dbReference>
<dbReference type="GO" id="GO:0016987">
    <property type="term" value="F:sigma factor activity"/>
    <property type="evidence" value="ECO:0007669"/>
    <property type="project" value="InterPro"/>
</dbReference>
<evidence type="ECO:0000259" key="5">
    <source>
        <dbReference type="PROSITE" id="PS50932"/>
    </source>
</evidence>
<name>A0A3S9T205_9FIRM</name>
<dbReference type="PANTHER" id="PTHR30146">
    <property type="entry name" value="LACI-RELATED TRANSCRIPTIONAL REPRESSOR"/>
    <property type="match status" value="1"/>
</dbReference>
<proteinExistence type="predicted"/>
<dbReference type="PRINTS" id="PR00036">
    <property type="entry name" value="HTHLACI"/>
</dbReference>
<dbReference type="PROSITE" id="PS00717">
    <property type="entry name" value="SIGMA54_1"/>
    <property type="match status" value="1"/>
</dbReference>
<dbReference type="Gene3D" id="1.10.260.40">
    <property type="entry name" value="lambda repressor-like DNA-binding domains"/>
    <property type="match status" value="1"/>
</dbReference>
<gene>
    <name evidence="6" type="ORF">BBF96_15140</name>
</gene>
<dbReference type="InterPro" id="IPR000843">
    <property type="entry name" value="HTH_LacI"/>
</dbReference>
<dbReference type="Proteomes" id="UP000267250">
    <property type="component" value="Chromosome"/>
</dbReference>
<evidence type="ECO:0000256" key="3">
    <source>
        <dbReference type="ARBA" id="ARBA00023125"/>
    </source>
</evidence>
<evidence type="ECO:0000313" key="7">
    <source>
        <dbReference type="Proteomes" id="UP000267250"/>
    </source>
</evidence>
<keyword evidence="3" id="KW-0238">DNA-binding</keyword>
<dbReference type="PROSITE" id="PS50932">
    <property type="entry name" value="HTH_LACI_2"/>
    <property type="match status" value="1"/>
</dbReference>
<dbReference type="EMBL" id="CP016379">
    <property type="protein sequence ID" value="AZR74591.1"/>
    <property type="molecule type" value="Genomic_DNA"/>
</dbReference>
<sequence>MPLTMKDIARMVGVSESTVSRAINGKPGVGKETREKILALVKKYQYQPNTLAKGLASQKTRTLGLIIPDITYPYLTRIVKGIEERANELGYHLILANTGGNRDKEISYLSLFQQNRVEGIIFVGGSLAEEEIIKLGLNKYPLVLVNKLMEELALPTLLIDHQQGAELAITHLIERGHQRIGMVVGSLDDLTNFQLLEGYKEALKQSNLPFLKNMVVEVEDSRQGGYNGFLKLIEEENLPSAIFAASDLLAVGVVEAIKMGGYLIPDEIAVVGYGDTLITEIIHPPLTTIRLPLSELGKRAIDRLVKVIEKTKIEEPFEILTSKLIRRHST</sequence>
<dbReference type="CDD" id="cd06267">
    <property type="entry name" value="PBP1_LacI_sugar_binding-like"/>
    <property type="match status" value="1"/>
</dbReference>
<dbReference type="Pfam" id="PF00532">
    <property type="entry name" value="Peripla_BP_1"/>
    <property type="match status" value="1"/>
</dbReference>
<dbReference type="SUPFAM" id="SSF47413">
    <property type="entry name" value="lambda repressor-like DNA-binding domains"/>
    <property type="match status" value="1"/>
</dbReference>
<dbReference type="InterPro" id="IPR010982">
    <property type="entry name" value="Lambda_DNA-bd_dom_sf"/>
</dbReference>
<dbReference type="Pfam" id="PF00356">
    <property type="entry name" value="LacI"/>
    <property type="match status" value="1"/>
</dbReference>